<dbReference type="InterPro" id="IPR005149">
    <property type="entry name" value="Tscrpt_reg_PadR_N"/>
</dbReference>
<dbReference type="InterPro" id="IPR017799">
    <property type="entry name" value="Tscrpt_reg_PadR_acidobac-type"/>
</dbReference>
<dbReference type="RefSeq" id="WP_089840959.1">
    <property type="nucleotide sequence ID" value="NZ_FOZL01000001.1"/>
</dbReference>
<dbReference type="InterPro" id="IPR052509">
    <property type="entry name" value="Metal_resp_DNA-bind_regulator"/>
</dbReference>
<dbReference type="Gene3D" id="1.10.10.10">
    <property type="entry name" value="Winged helix-like DNA-binding domain superfamily/Winged helix DNA-binding domain"/>
    <property type="match status" value="1"/>
</dbReference>
<feature type="domain" description="Transcription regulator PadR N-terminal" evidence="1">
    <location>
        <begin position="19"/>
        <end position="92"/>
    </location>
</feature>
<organism evidence="2 3">
    <name type="scientific">Granulicella pectinivorans</name>
    <dbReference type="NCBI Taxonomy" id="474950"/>
    <lineage>
        <taxon>Bacteria</taxon>
        <taxon>Pseudomonadati</taxon>
        <taxon>Acidobacteriota</taxon>
        <taxon>Terriglobia</taxon>
        <taxon>Terriglobales</taxon>
        <taxon>Acidobacteriaceae</taxon>
        <taxon>Granulicella</taxon>
    </lineage>
</organism>
<keyword evidence="3" id="KW-1185">Reference proteome</keyword>
<dbReference type="EMBL" id="FOZL01000001">
    <property type="protein sequence ID" value="SFS18333.1"/>
    <property type="molecule type" value="Genomic_DNA"/>
</dbReference>
<dbReference type="PANTHER" id="PTHR33169">
    <property type="entry name" value="PADR-FAMILY TRANSCRIPTIONAL REGULATOR"/>
    <property type="match status" value="1"/>
</dbReference>
<dbReference type="AlphaFoldDB" id="A0A1I6MRF1"/>
<proteinExistence type="predicted"/>
<reference evidence="2 3" key="1">
    <citation type="submission" date="2016-10" db="EMBL/GenBank/DDBJ databases">
        <authorList>
            <person name="de Groot N.N."/>
        </authorList>
    </citation>
    <scope>NUCLEOTIDE SEQUENCE [LARGE SCALE GENOMIC DNA]</scope>
    <source>
        <strain evidence="2 3">DSM 21001</strain>
    </source>
</reference>
<gene>
    <name evidence="2" type="ORF">SAMN05421771_3430</name>
</gene>
<dbReference type="OrthoDB" id="9791785at2"/>
<protein>
    <submittedName>
        <fullName evidence="2">Transcriptional regulator, PadR family</fullName>
    </submittedName>
</protein>
<dbReference type="InterPro" id="IPR036388">
    <property type="entry name" value="WH-like_DNA-bd_sf"/>
</dbReference>
<evidence type="ECO:0000313" key="2">
    <source>
        <dbReference type="EMBL" id="SFS18333.1"/>
    </source>
</evidence>
<dbReference type="Proteomes" id="UP000199024">
    <property type="component" value="Unassembled WGS sequence"/>
</dbReference>
<evidence type="ECO:0000313" key="3">
    <source>
        <dbReference type="Proteomes" id="UP000199024"/>
    </source>
</evidence>
<dbReference type="NCBIfam" id="TIGR03433">
    <property type="entry name" value="padR_acidobact"/>
    <property type="match status" value="1"/>
</dbReference>
<dbReference type="STRING" id="474950.SAMN05421771_3430"/>
<dbReference type="Pfam" id="PF03551">
    <property type="entry name" value="PadR"/>
    <property type="match status" value="1"/>
</dbReference>
<dbReference type="InterPro" id="IPR036390">
    <property type="entry name" value="WH_DNA-bd_sf"/>
</dbReference>
<accession>A0A1I6MRF1</accession>
<dbReference type="PANTHER" id="PTHR33169:SF14">
    <property type="entry name" value="TRANSCRIPTIONAL REGULATOR RV3488"/>
    <property type="match status" value="1"/>
</dbReference>
<name>A0A1I6MRF1_9BACT</name>
<sequence>MAKNPEHRDLFPGALEIMILQSLRLRPMHGYGLVKHIKQVSDNLLQVEEGSLYPALQRMLKEGLLESEAGISAKGRPTRIYSLTDAGIRHLENEVVSFERMFAGFTRVLAAAKAWEV</sequence>
<dbReference type="SUPFAM" id="SSF46785">
    <property type="entry name" value="Winged helix' DNA-binding domain"/>
    <property type="match status" value="1"/>
</dbReference>
<evidence type="ECO:0000259" key="1">
    <source>
        <dbReference type="Pfam" id="PF03551"/>
    </source>
</evidence>